<evidence type="ECO:0000313" key="2">
    <source>
        <dbReference type="EMBL" id="RNF19163.1"/>
    </source>
</evidence>
<sequence length="175" mass="19327">MQKEADRARKRKDDVREEDEVGTFFSADGSVYEGKVSRREIPVEFPPGMPMPILSSSLRVQLPPELMPQVIPIQNGKGVFRDAGGAIYEGSWAEGAMCGEGALRFPSGATYTGGMRGNKFYGTGTYYWPDGSRYEGQWENNKMHGFGTYVDAQGGRWTGKFYHGCGIGLLAEIHL</sequence>
<dbReference type="AlphaFoldDB" id="A0A422PN91"/>
<evidence type="ECO:0000313" key="3">
    <source>
        <dbReference type="Proteomes" id="UP000284403"/>
    </source>
</evidence>
<dbReference type="PANTHER" id="PTHR46917">
    <property type="entry name" value="MORN REPEAT-CONTAINING PROTEIN 2"/>
    <property type="match status" value="1"/>
</dbReference>
<evidence type="ECO:0000256" key="1">
    <source>
        <dbReference type="ARBA" id="ARBA00022737"/>
    </source>
</evidence>
<dbReference type="SUPFAM" id="SSF82185">
    <property type="entry name" value="Histone H3 K4-specific methyltransferase SET7/9 N-terminal domain"/>
    <property type="match status" value="1"/>
</dbReference>
<organism evidence="2 3">
    <name type="scientific">Trypanosoma conorhini</name>
    <dbReference type="NCBI Taxonomy" id="83891"/>
    <lineage>
        <taxon>Eukaryota</taxon>
        <taxon>Discoba</taxon>
        <taxon>Euglenozoa</taxon>
        <taxon>Kinetoplastea</taxon>
        <taxon>Metakinetoplastina</taxon>
        <taxon>Trypanosomatida</taxon>
        <taxon>Trypanosomatidae</taxon>
        <taxon>Trypanosoma</taxon>
    </lineage>
</organism>
<keyword evidence="3" id="KW-1185">Reference proteome</keyword>
<dbReference type="InterPro" id="IPR003409">
    <property type="entry name" value="MORN"/>
</dbReference>
<dbReference type="PANTHER" id="PTHR46917:SF1">
    <property type="entry name" value="MORN REPEAT-CONTAINING PROTEIN 2"/>
    <property type="match status" value="1"/>
</dbReference>
<dbReference type="Gene3D" id="2.20.110.10">
    <property type="entry name" value="Histone H3 K4-specific methyltransferase SET7/9 N-terminal domain"/>
    <property type="match status" value="2"/>
</dbReference>
<reference evidence="2 3" key="1">
    <citation type="journal article" date="2018" name="BMC Genomics">
        <title>Genomic comparison of Trypanosoma conorhini and Trypanosoma rangeli to Trypanosoma cruzi strains of high and low virulence.</title>
        <authorList>
            <person name="Bradwell K.R."/>
            <person name="Koparde V.N."/>
            <person name="Matveyev A.V."/>
            <person name="Serrano M.G."/>
            <person name="Alves J.M."/>
            <person name="Parikh H."/>
            <person name="Huang B."/>
            <person name="Lee V."/>
            <person name="Espinosa-Alvarez O."/>
            <person name="Ortiz P.A."/>
            <person name="Costa-Martins A.G."/>
            <person name="Teixeira M.M."/>
            <person name="Buck G.A."/>
        </authorList>
    </citation>
    <scope>NUCLEOTIDE SEQUENCE [LARGE SCALE GENOMIC DNA]</scope>
    <source>
        <strain evidence="2 3">025E</strain>
    </source>
</reference>
<comment type="caution">
    <text evidence="2">The sequence shown here is derived from an EMBL/GenBank/DDBJ whole genome shotgun (WGS) entry which is preliminary data.</text>
</comment>
<dbReference type="GeneID" id="40317907"/>
<dbReference type="OrthoDB" id="437960at2759"/>
<keyword evidence="1" id="KW-0677">Repeat</keyword>
<dbReference type="FunFam" id="2.20.110.10:FF:000025">
    <property type="entry name" value="MORN repeat, putative"/>
    <property type="match status" value="1"/>
</dbReference>
<dbReference type="EMBL" id="MKKU01000213">
    <property type="protein sequence ID" value="RNF19163.1"/>
    <property type="molecule type" value="Genomic_DNA"/>
</dbReference>
<proteinExistence type="predicted"/>
<dbReference type="Proteomes" id="UP000284403">
    <property type="component" value="Unassembled WGS sequence"/>
</dbReference>
<protein>
    <submittedName>
        <fullName evidence="2">Central apparatus associated protein C1a-18</fullName>
    </submittedName>
</protein>
<gene>
    <name evidence="2" type="ORF">Tco025E_04296</name>
</gene>
<name>A0A422PN91_9TRYP</name>
<dbReference type="InterPro" id="IPR052849">
    <property type="entry name" value="MORN_repeat_protein"/>
</dbReference>
<accession>A0A422PN91</accession>
<dbReference type="Pfam" id="PF02493">
    <property type="entry name" value="MORN"/>
    <property type="match status" value="3"/>
</dbReference>
<dbReference type="SMART" id="SM00698">
    <property type="entry name" value="MORN"/>
    <property type="match status" value="3"/>
</dbReference>
<dbReference type="RefSeq" id="XP_029228731.1">
    <property type="nucleotide sequence ID" value="XM_029371208.1"/>
</dbReference>